<organism evidence="1 2">
    <name type="scientific">Gymnopus androsaceus JB14</name>
    <dbReference type="NCBI Taxonomy" id="1447944"/>
    <lineage>
        <taxon>Eukaryota</taxon>
        <taxon>Fungi</taxon>
        <taxon>Dikarya</taxon>
        <taxon>Basidiomycota</taxon>
        <taxon>Agaricomycotina</taxon>
        <taxon>Agaricomycetes</taxon>
        <taxon>Agaricomycetidae</taxon>
        <taxon>Agaricales</taxon>
        <taxon>Marasmiineae</taxon>
        <taxon>Omphalotaceae</taxon>
        <taxon>Gymnopus</taxon>
    </lineage>
</organism>
<dbReference type="EMBL" id="ML769421">
    <property type="protein sequence ID" value="KAE9403914.1"/>
    <property type="molecule type" value="Genomic_DNA"/>
</dbReference>
<accession>A0A6A4I535</accession>
<dbReference type="AlphaFoldDB" id="A0A6A4I535"/>
<gene>
    <name evidence="1" type="ORF">BT96DRAFT_917272</name>
</gene>
<name>A0A6A4I535_9AGAR</name>
<dbReference type="OrthoDB" id="2899151at2759"/>
<proteinExistence type="predicted"/>
<evidence type="ECO:0000313" key="1">
    <source>
        <dbReference type="EMBL" id="KAE9403914.1"/>
    </source>
</evidence>
<dbReference type="Proteomes" id="UP000799118">
    <property type="component" value="Unassembled WGS sequence"/>
</dbReference>
<evidence type="ECO:0000313" key="2">
    <source>
        <dbReference type="Proteomes" id="UP000799118"/>
    </source>
</evidence>
<sequence length="92" mass="10240">MVSLFPTVSKFGFKNGSFNVNPFLRALTVEDSRRALILSRCQCPDDDMGGCVSEDSHGSLRLKKVALSKRYFKALDIMPAPPGLVILDSWNY</sequence>
<reference evidence="1" key="1">
    <citation type="journal article" date="2019" name="Environ. Microbiol.">
        <title>Fungal ecological strategies reflected in gene transcription - a case study of two litter decomposers.</title>
        <authorList>
            <person name="Barbi F."/>
            <person name="Kohler A."/>
            <person name="Barry K."/>
            <person name="Baskaran P."/>
            <person name="Daum C."/>
            <person name="Fauchery L."/>
            <person name="Ihrmark K."/>
            <person name="Kuo A."/>
            <person name="LaButti K."/>
            <person name="Lipzen A."/>
            <person name="Morin E."/>
            <person name="Grigoriev I.V."/>
            <person name="Henrissat B."/>
            <person name="Lindahl B."/>
            <person name="Martin F."/>
        </authorList>
    </citation>
    <scope>NUCLEOTIDE SEQUENCE</scope>
    <source>
        <strain evidence="1">JB14</strain>
    </source>
</reference>
<protein>
    <submittedName>
        <fullName evidence="1">Uncharacterized protein</fullName>
    </submittedName>
</protein>
<keyword evidence="2" id="KW-1185">Reference proteome</keyword>